<evidence type="ECO:0000259" key="10">
    <source>
        <dbReference type="PROSITE" id="PS50893"/>
    </source>
</evidence>
<evidence type="ECO:0000256" key="7">
    <source>
        <dbReference type="ARBA" id="ARBA00022840"/>
    </source>
</evidence>
<dbReference type="SUPFAM" id="SSF52540">
    <property type="entry name" value="P-loop containing nucleoside triphosphate hydrolases"/>
    <property type="match status" value="2"/>
</dbReference>
<dbReference type="InterPro" id="IPR017871">
    <property type="entry name" value="ABC_transporter-like_CS"/>
</dbReference>
<evidence type="ECO:0000256" key="9">
    <source>
        <dbReference type="ARBA" id="ARBA00023136"/>
    </source>
</evidence>
<dbReference type="InterPro" id="IPR027417">
    <property type="entry name" value="P-loop_NTPase"/>
</dbReference>
<dbReference type="InterPro" id="IPR003439">
    <property type="entry name" value="ABC_transporter-like_ATP-bd"/>
</dbReference>
<organism evidence="11">
    <name type="scientific">Enterocloster bolteae</name>
    <dbReference type="NCBI Taxonomy" id="208479"/>
    <lineage>
        <taxon>Bacteria</taxon>
        <taxon>Bacillati</taxon>
        <taxon>Bacillota</taxon>
        <taxon>Clostridia</taxon>
        <taxon>Lachnospirales</taxon>
        <taxon>Lachnospiraceae</taxon>
        <taxon>Enterocloster</taxon>
    </lineage>
</organism>
<dbReference type="Pfam" id="PF00005">
    <property type="entry name" value="ABC_tran"/>
    <property type="match status" value="2"/>
</dbReference>
<reference evidence="11" key="1">
    <citation type="submission" date="2019-11" db="EMBL/GenBank/DDBJ databases">
        <authorList>
            <person name="Feng L."/>
        </authorList>
    </citation>
    <scope>NUCLEOTIDE SEQUENCE</scope>
    <source>
        <strain evidence="11">CbolteaeLFYP116</strain>
    </source>
</reference>
<protein>
    <submittedName>
        <fullName evidence="11">Ribose import ATP-binding protein RbsA</fullName>
        <ecNumber evidence="11">3.6.3.17</ecNumber>
    </submittedName>
</protein>
<gene>
    <name evidence="11" type="primary">rbsA_15</name>
    <name evidence="11" type="ORF">CBLFYP116_05059</name>
</gene>
<evidence type="ECO:0000313" key="11">
    <source>
        <dbReference type="EMBL" id="VYT53006.1"/>
    </source>
</evidence>
<keyword evidence="5" id="KW-0677">Repeat</keyword>
<evidence type="ECO:0000256" key="3">
    <source>
        <dbReference type="ARBA" id="ARBA00022475"/>
    </source>
</evidence>
<evidence type="ECO:0000256" key="6">
    <source>
        <dbReference type="ARBA" id="ARBA00022741"/>
    </source>
</evidence>
<keyword evidence="7 11" id="KW-0067">ATP-binding</keyword>
<keyword evidence="8" id="KW-1278">Translocase</keyword>
<dbReference type="AlphaFoldDB" id="A0A6N2XH50"/>
<dbReference type="GO" id="GO:0016887">
    <property type="term" value="F:ATP hydrolysis activity"/>
    <property type="evidence" value="ECO:0007669"/>
    <property type="project" value="InterPro"/>
</dbReference>
<dbReference type="GO" id="GO:0005524">
    <property type="term" value="F:ATP binding"/>
    <property type="evidence" value="ECO:0007669"/>
    <property type="project" value="UniProtKB-KW"/>
</dbReference>
<evidence type="ECO:0000256" key="5">
    <source>
        <dbReference type="ARBA" id="ARBA00022737"/>
    </source>
</evidence>
<dbReference type="EC" id="3.6.3.17" evidence="11"/>
<dbReference type="InterPro" id="IPR003593">
    <property type="entry name" value="AAA+_ATPase"/>
</dbReference>
<dbReference type="PANTHER" id="PTHR43790">
    <property type="entry name" value="CARBOHYDRATE TRANSPORT ATP-BINDING PROTEIN MG119-RELATED"/>
    <property type="match status" value="1"/>
</dbReference>
<keyword evidence="3" id="KW-1003">Cell membrane</keyword>
<dbReference type="CDD" id="cd03215">
    <property type="entry name" value="ABC_Carb_Monos_II"/>
    <property type="match status" value="1"/>
</dbReference>
<dbReference type="Gene3D" id="3.40.50.300">
    <property type="entry name" value="P-loop containing nucleotide triphosphate hydrolases"/>
    <property type="match status" value="2"/>
</dbReference>
<dbReference type="GeneID" id="23113093"/>
<keyword evidence="4" id="KW-0762">Sugar transport</keyword>
<keyword evidence="9" id="KW-0472">Membrane</keyword>
<evidence type="ECO:0000256" key="4">
    <source>
        <dbReference type="ARBA" id="ARBA00022597"/>
    </source>
</evidence>
<dbReference type="RefSeq" id="WP_002575289.1">
    <property type="nucleotide sequence ID" value="NZ_BAABZS010000001.1"/>
</dbReference>
<dbReference type="EMBL" id="CACRTF010000017">
    <property type="protein sequence ID" value="VYT53006.1"/>
    <property type="molecule type" value="Genomic_DNA"/>
</dbReference>
<dbReference type="GO" id="GO:0005886">
    <property type="term" value="C:plasma membrane"/>
    <property type="evidence" value="ECO:0007669"/>
    <property type="project" value="UniProtKB-SubCell"/>
</dbReference>
<dbReference type="FunFam" id="3.40.50.300:FF:000127">
    <property type="entry name" value="Ribose import ATP-binding protein RbsA"/>
    <property type="match status" value="1"/>
</dbReference>
<keyword evidence="11" id="KW-0378">Hydrolase</keyword>
<keyword evidence="6" id="KW-0547">Nucleotide-binding</keyword>
<dbReference type="InterPro" id="IPR050107">
    <property type="entry name" value="ABC_carbohydrate_import_ATPase"/>
</dbReference>
<dbReference type="PROSITE" id="PS00211">
    <property type="entry name" value="ABC_TRANSPORTER_1"/>
    <property type="match status" value="1"/>
</dbReference>
<dbReference type="PANTHER" id="PTHR43790:SF3">
    <property type="entry name" value="D-ALLOSE IMPORT ATP-BINDING PROTEIN ALSA-RELATED"/>
    <property type="match status" value="1"/>
</dbReference>
<proteinExistence type="predicted"/>
<feature type="domain" description="ABC transporter" evidence="10">
    <location>
        <begin position="258"/>
        <end position="499"/>
    </location>
</feature>
<feature type="domain" description="ABC transporter" evidence="10">
    <location>
        <begin position="8"/>
        <end position="246"/>
    </location>
</feature>
<dbReference type="CDD" id="cd03216">
    <property type="entry name" value="ABC_Carb_Monos_I"/>
    <property type="match status" value="1"/>
</dbReference>
<evidence type="ECO:0000256" key="8">
    <source>
        <dbReference type="ARBA" id="ARBA00022967"/>
    </source>
</evidence>
<keyword evidence="2" id="KW-0813">Transport</keyword>
<name>A0A6N2XH50_9FIRM</name>
<evidence type="ECO:0000256" key="2">
    <source>
        <dbReference type="ARBA" id="ARBA00022448"/>
    </source>
</evidence>
<dbReference type="PROSITE" id="PS50893">
    <property type="entry name" value="ABC_TRANSPORTER_2"/>
    <property type="match status" value="2"/>
</dbReference>
<comment type="subcellular location">
    <subcellularLocation>
        <location evidence="1">Cell membrane</location>
        <topology evidence="1">Peripheral membrane protein</topology>
    </subcellularLocation>
</comment>
<accession>A0A6N2XH50</accession>
<dbReference type="SMART" id="SM00382">
    <property type="entry name" value="AAA"/>
    <property type="match status" value="2"/>
</dbReference>
<evidence type="ECO:0000256" key="1">
    <source>
        <dbReference type="ARBA" id="ARBA00004202"/>
    </source>
</evidence>
<sequence>MENQVERLKVEHISKTFPGTKALVDVSLSVMSGEVRALVGENGAGKSTLMNIIGGVLERDSGKGAIYIDGEKVDFHIPTDAVKAGIGFVHQELSMFTHLSVAYNIFADRLPMTKYKMIDKKKLNEDAKALLKNFSLTVEPETKVGDLSIGSQQMIEIVRAISQKAKLIIFDEPTSSLSEGEVKMLFKIINELKSRGISIIYITHKMSEIFQICDSVSVLRDGHMIATFEKNQVTMEQIVNNMVGREISAYYPDKSSGIDGELMRVENLRMTNKSIPISFDLRKKEILGFYGLIGAGRSEMLRAMCGIDPRFSGDVWLEGQKITIRSYQDALKYGISYLTEDRKKTGIFPSLSVCKNIYVSNMCKQRGFWLKQSDEDVKAKEAVKVHNVKTSSIDAPISSLSGGNQQKVLVARCMRVNPKVLILDEPTRGIDVNAKAEIHKKVRALAEQGIGIIIVSSEMPEIMGLCDRIVMMKDGEVRGVLTDEEIEEHNIIQYATGTNKV</sequence>